<dbReference type="Proteomes" id="UP000653358">
    <property type="component" value="Unassembled WGS sequence"/>
</dbReference>
<accession>A0ABR6WLZ3</accession>
<name>A0ABR6WLZ3_9FIRM</name>
<organism evidence="1 2">
    <name type="scientific">Acetobacterium tundrae</name>
    <dbReference type="NCBI Taxonomy" id="132932"/>
    <lineage>
        <taxon>Bacteria</taxon>
        <taxon>Bacillati</taxon>
        <taxon>Bacillota</taxon>
        <taxon>Clostridia</taxon>
        <taxon>Eubacteriales</taxon>
        <taxon>Eubacteriaceae</taxon>
        <taxon>Acetobacterium</taxon>
    </lineage>
</organism>
<protein>
    <recommendedName>
        <fullName evidence="3">Transposase</fullName>
    </recommendedName>
</protein>
<keyword evidence="2" id="KW-1185">Reference proteome</keyword>
<dbReference type="EMBL" id="WJBB01000012">
    <property type="protein sequence ID" value="MBC3797535.1"/>
    <property type="molecule type" value="Genomic_DNA"/>
</dbReference>
<proteinExistence type="predicted"/>
<evidence type="ECO:0008006" key="3">
    <source>
        <dbReference type="Google" id="ProtNLM"/>
    </source>
</evidence>
<evidence type="ECO:0000313" key="2">
    <source>
        <dbReference type="Proteomes" id="UP000653358"/>
    </source>
</evidence>
<comment type="caution">
    <text evidence="1">The sequence shown here is derived from an EMBL/GenBank/DDBJ whole genome shotgun (WGS) entry which is preliminary data.</text>
</comment>
<reference evidence="1 2" key="1">
    <citation type="journal article" date="2020" name="mSystems">
        <title>Defining Genomic and Predicted Metabolic Features of the Acetobacterium Genus.</title>
        <authorList>
            <person name="Ross D.E."/>
            <person name="Marshall C.W."/>
            <person name="Gulliver D."/>
            <person name="May H.D."/>
            <person name="Norman R.S."/>
        </authorList>
    </citation>
    <scope>NUCLEOTIDE SEQUENCE [LARGE SCALE GENOMIC DNA]</scope>
    <source>
        <strain evidence="1 2">DSM 9173</strain>
    </source>
</reference>
<gene>
    <name evidence="1" type="ORF">GH807_10810</name>
</gene>
<sequence>MIFFIKQSKKNNPVGILNDSSVSIDATHVEANTIKKTPERLMKHLARKIIKTYSVAFWPVIQRFLIL</sequence>
<evidence type="ECO:0000313" key="1">
    <source>
        <dbReference type="EMBL" id="MBC3797535.1"/>
    </source>
</evidence>